<sequence>MILTVAVLGLSEKEQETLRAVLDIAADLEIGRWQLADHLQPATVIFINADAPVFSDWIDEIMAIDSAAIFVQCTMKEIADSPDEHRITLPLNYRTVVSLLRGFEGKLHHIRRPDGEQPITAEALAALLRRKPYNIPTAISDEPKVELIPESLGVASPDALNVDDAQNQDKKTPSHMLTVVDPKPEQTDCNVVNLPTLKEVYIADDSAVLTGGAMVEISTPKESVQITPIDAPLSEDITWRKHTYLPRRGLFDEKKSRHEKPAMEMLQVLNRPAMRFYRYTRLLGLLHSIFDKNQSVVVTHPTLPTLIVSPERGVFGSIDSLDSELELFSMPAYKFQVQEILLVDLDEAMVDYIIQPLWALFYSAALFGSEGRLMETMVTNDVLRLERMPDFKRVPHCKEHLKLAKYLVSHSADIIGLAQITRIPLPVVIDFCNACEEAELIKCHVAVRKVSRKLYRGKDYSKGQLV</sequence>
<organism evidence="1">
    <name type="scientific">hydrothermal vent metagenome</name>
    <dbReference type="NCBI Taxonomy" id="652676"/>
    <lineage>
        <taxon>unclassified sequences</taxon>
        <taxon>metagenomes</taxon>
        <taxon>ecological metagenomes</taxon>
    </lineage>
</organism>
<proteinExistence type="predicted"/>
<dbReference type="AlphaFoldDB" id="A0A3B1A0L9"/>
<accession>A0A3B1A0L9</accession>
<dbReference type="EMBL" id="UOFP01000178">
    <property type="protein sequence ID" value="VAW87284.1"/>
    <property type="molecule type" value="Genomic_DNA"/>
</dbReference>
<gene>
    <name evidence="1" type="ORF">MNBD_GAMMA18-2038</name>
</gene>
<reference evidence="1" key="1">
    <citation type="submission" date="2018-06" db="EMBL/GenBank/DDBJ databases">
        <authorList>
            <person name="Zhirakovskaya E."/>
        </authorList>
    </citation>
    <scope>NUCLEOTIDE SEQUENCE</scope>
</reference>
<name>A0A3B1A0L9_9ZZZZ</name>
<protein>
    <submittedName>
        <fullName evidence="1">Uncharacterized protein</fullName>
    </submittedName>
</protein>
<evidence type="ECO:0000313" key="1">
    <source>
        <dbReference type="EMBL" id="VAW87284.1"/>
    </source>
</evidence>